<feature type="transmembrane region" description="Helical" evidence="1">
    <location>
        <begin position="99"/>
        <end position="120"/>
    </location>
</feature>
<comment type="caution">
    <text evidence="4">The sequence shown here is derived from an EMBL/GenBank/DDBJ whole genome shotgun (WGS) entry which is preliminary data.</text>
</comment>
<feature type="transmembrane region" description="Helical" evidence="1">
    <location>
        <begin position="132"/>
        <end position="154"/>
    </location>
</feature>
<keyword evidence="1" id="KW-0812">Transmembrane</keyword>
<dbReference type="EMBL" id="JAOPKC010000009">
    <property type="protein sequence ID" value="MCU4718286.1"/>
    <property type="molecule type" value="Genomic_DNA"/>
</dbReference>
<reference evidence="4" key="1">
    <citation type="submission" date="2023-02" db="EMBL/GenBank/DDBJ databases">
        <title>Enrichment on poylsaccharides allowed isolation of novel metabolic and taxonomic groups of Haloarchaea.</title>
        <authorList>
            <person name="Sorokin D.Y."/>
            <person name="Elcheninov A.G."/>
            <person name="Khizhniak T.V."/>
            <person name="Kolganova T.V."/>
            <person name="Kublanov I.V."/>
        </authorList>
    </citation>
    <scope>NUCLEOTIDE SEQUENCE</scope>
    <source>
        <strain evidence="3 5">HArc-curdl5-1</strain>
        <strain evidence="4">HArc-curdl7</strain>
    </source>
</reference>
<evidence type="ECO:0000256" key="1">
    <source>
        <dbReference type="SAM" id="Phobius"/>
    </source>
</evidence>
<dbReference type="EMBL" id="JAOPKD010000008">
    <property type="protein sequence ID" value="MCU4727266.1"/>
    <property type="molecule type" value="Genomic_DNA"/>
</dbReference>
<feature type="transmembrane region" description="Helical" evidence="1">
    <location>
        <begin position="18"/>
        <end position="39"/>
    </location>
</feature>
<evidence type="ECO:0000313" key="4">
    <source>
        <dbReference type="EMBL" id="MCU4727266.1"/>
    </source>
</evidence>
<keyword evidence="1" id="KW-0472">Membrane</keyword>
<name>A0AAE3IB33_9EURY</name>
<evidence type="ECO:0000313" key="5">
    <source>
        <dbReference type="Proteomes" id="UP001208186"/>
    </source>
</evidence>
<dbReference type="Proteomes" id="UP001208186">
    <property type="component" value="Unassembled WGS sequence"/>
</dbReference>
<dbReference type="Pfam" id="PF25933">
    <property type="entry name" value="DUF7978"/>
    <property type="match status" value="1"/>
</dbReference>
<accession>A0AAE3IB33</accession>
<keyword evidence="1" id="KW-1133">Transmembrane helix</keyword>
<feature type="transmembrane region" description="Helical" evidence="1">
    <location>
        <begin position="166"/>
        <end position="191"/>
    </location>
</feature>
<dbReference type="RefSeq" id="WP_315909045.1">
    <property type="nucleotide sequence ID" value="NZ_JAOPKC010000009.1"/>
</dbReference>
<evidence type="ECO:0000259" key="2">
    <source>
        <dbReference type="Pfam" id="PF25933"/>
    </source>
</evidence>
<feature type="domain" description="DUF7978" evidence="2">
    <location>
        <begin position="6"/>
        <end position="191"/>
    </location>
</feature>
<dbReference type="Proteomes" id="UP001209746">
    <property type="component" value="Unassembled WGS sequence"/>
</dbReference>
<evidence type="ECO:0000313" key="3">
    <source>
        <dbReference type="EMBL" id="MCU4718286.1"/>
    </source>
</evidence>
<organism evidence="4 6">
    <name type="scientific">Halapricum hydrolyticum</name>
    <dbReference type="NCBI Taxonomy" id="2979991"/>
    <lineage>
        <taxon>Archaea</taxon>
        <taxon>Methanobacteriati</taxon>
        <taxon>Methanobacteriota</taxon>
        <taxon>Stenosarchaea group</taxon>
        <taxon>Halobacteria</taxon>
        <taxon>Halobacteriales</taxon>
        <taxon>Haloarculaceae</taxon>
        <taxon>Halapricum</taxon>
    </lineage>
</organism>
<gene>
    <name evidence="4" type="ORF">OB914_09835</name>
    <name evidence="3" type="ORF">OB916_09445</name>
</gene>
<dbReference type="InterPro" id="IPR058284">
    <property type="entry name" value="DUF7978"/>
</dbReference>
<evidence type="ECO:0000313" key="6">
    <source>
        <dbReference type="Proteomes" id="UP001209746"/>
    </source>
</evidence>
<proteinExistence type="predicted"/>
<dbReference type="AlphaFoldDB" id="A0AAE3IB33"/>
<protein>
    <recommendedName>
        <fullName evidence="2">DUF7978 domain-containing protein</fullName>
    </recommendedName>
</protein>
<sequence length="200" mass="20126">MAARSSAPTAQSSHPSPIIGFVTGALAWIVGYILTYLVVAPDVRDSGLNRLIEALDGEPATFELVGWVFFNAHFVETVFQGLPVLGSRTASYVGGENGFTVLLYLVPAGTLLIGGFLLGMANGDTDVSGGGLSGLMALPGYALAAAVTAIAVEVTTAGATAGPDFLAALILAGIAYPIVFAGLGGVLAAVASRGRSPSRS</sequence>
<keyword evidence="5" id="KW-1185">Reference proteome</keyword>